<reference evidence="5 6" key="1">
    <citation type="submission" date="2024-06" db="EMBL/GenBank/DDBJ databases">
        <title>Genomic Encyclopedia of Type Strains, Phase IV (KMG-IV): sequencing the most valuable type-strain genomes for metagenomic binning, comparative biology and taxonomic classification.</title>
        <authorList>
            <person name="Goeker M."/>
        </authorList>
    </citation>
    <scope>NUCLEOTIDE SEQUENCE [LARGE SCALE GENOMIC DNA]</scope>
    <source>
        <strain evidence="5 6">DSM 17809</strain>
    </source>
</reference>
<name>A0ABV2EIE2_9CAUL</name>
<protein>
    <submittedName>
        <fullName evidence="5">MurNAc alpha-1-phosphate uridylyltransferase</fullName>
        <ecNumber evidence="5">2.7.7.-</ecNumber>
    </submittedName>
</protein>
<dbReference type="EC" id="2.7.7.-" evidence="5"/>
<dbReference type="InterPro" id="IPR050065">
    <property type="entry name" value="GlmU-like"/>
</dbReference>
<gene>
    <name evidence="5" type="ORF">ABID41_001913</name>
</gene>
<dbReference type="Pfam" id="PF12804">
    <property type="entry name" value="NTP_transf_3"/>
    <property type="match status" value="1"/>
</dbReference>
<dbReference type="InterPro" id="IPR025877">
    <property type="entry name" value="MobA-like_NTP_Trfase"/>
</dbReference>
<keyword evidence="6" id="KW-1185">Reference proteome</keyword>
<dbReference type="RefSeq" id="WP_331932466.1">
    <property type="nucleotide sequence ID" value="NZ_JBEPLU010000001.1"/>
</dbReference>
<evidence type="ECO:0000313" key="5">
    <source>
        <dbReference type="EMBL" id="MET3526818.1"/>
    </source>
</evidence>
<dbReference type="InterPro" id="IPR029044">
    <property type="entry name" value="Nucleotide-diphossugar_trans"/>
</dbReference>
<evidence type="ECO:0000259" key="4">
    <source>
        <dbReference type="Pfam" id="PF12804"/>
    </source>
</evidence>
<keyword evidence="1 5" id="KW-0808">Transferase</keyword>
<dbReference type="Gene3D" id="3.90.550.10">
    <property type="entry name" value="Spore Coat Polysaccharide Biosynthesis Protein SpsA, Chain A"/>
    <property type="match status" value="1"/>
</dbReference>
<dbReference type="EMBL" id="JBEPLU010000001">
    <property type="protein sequence ID" value="MET3526818.1"/>
    <property type="molecule type" value="Genomic_DNA"/>
</dbReference>
<proteinExistence type="predicted"/>
<dbReference type="SUPFAM" id="SSF53448">
    <property type="entry name" value="Nucleotide-diphospho-sugar transferases"/>
    <property type="match status" value="1"/>
</dbReference>
<organism evidence="5 6">
    <name type="scientific">Phenylobacterium koreense</name>
    <dbReference type="NCBI Taxonomy" id="266125"/>
    <lineage>
        <taxon>Bacteria</taxon>
        <taxon>Pseudomonadati</taxon>
        <taxon>Pseudomonadota</taxon>
        <taxon>Alphaproteobacteria</taxon>
        <taxon>Caulobacterales</taxon>
        <taxon>Caulobacteraceae</taxon>
        <taxon>Phenylobacterium</taxon>
    </lineage>
</organism>
<accession>A0ABV2EIE2</accession>
<feature type="domain" description="MobA-like NTP transferase" evidence="4">
    <location>
        <begin position="7"/>
        <end position="136"/>
    </location>
</feature>
<dbReference type="GO" id="GO:0016779">
    <property type="term" value="F:nucleotidyltransferase activity"/>
    <property type="evidence" value="ECO:0007669"/>
    <property type="project" value="UniProtKB-KW"/>
</dbReference>
<evidence type="ECO:0000256" key="3">
    <source>
        <dbReference type="ARBA" id="ARBA00022842"/>
    </source>
</evidence>
<keyword evidence="2 5" id="KW-0548">Nucleotidyltransferase</keyword>
<keyword evidence="3" id="KW-0460">Magnesium</keyword>
<dbReference type="PANTHER" id="PTHR43584">
    <property type="entry name" value="NUCLEOTIDYL TRANSFERASE"/>
    <property type="match status" value="1"/>
</dbReference>
<sequence>MSRIKTAMVLAAGLGTRMRPLTDDRPKALVEVAGRTLIDRVLDRLVEAGVERAVVNVHHFADQMEAHLAGRKDLEILISDERAALLDSGGGIRHARPLLGDEPILIANIDSLWIDGETPALQTLKAAWDPDRMDLCLLLVPRGQGIGFEGPQGFFRDDAGRLTHSAKPEPPTPYANIGFQILKPQILDGEPDGAFSIVPVWWRLSEQGRLFGAVMDGFWMHVGDPAAREAAEAKLAKSTSPAKG</sequence>
<dbReference type="PANTHER" id="PTHR43584:SF8">
    <property type="entry name" value="N-ACETYLMURAMATE ALPHA-1-PHOSPHATE URIDYLYLTRANSFERASE"/>
    <property type="match status" value="1"/>
</dbReference>
<dbReference type="Proteomes" id="UP001549110">
    <property type="component" value="Unassembled WGS sequence"/>
</dbReference>
<comment type="caution">
    <text evidence="5">The sequence shown here is derived from an EMBL/GenBank/DDBJ whole genome shotgun (WGS) entry which is preliminary data.</text>
</comment>
<evidence type="ECO:0000313" key="6">
    <source>
        <dbReference type="Proteomes" id="UP001549110"/>
    </source>
</evidence>
<evidence type="ECO:0000256" key="1">
    <source>
        <dbReference type="ARBA" id="ARBA00022679"/>
    </source>
</evidence>
<dbReference type="CDD" id="cd06422">
    <property type="entry name" value="NTP_transferase_like_1"/>
    <property type="match status" value="1"/>
</dbReference>
<evidence type="ECO:0000256" key="2">
    <source>
        <dbReference type="ARBA" id="ARBA00022695"/>
    </source>
</evidence>